<evidence type="ECO:0000256" key="9">
    <source>
        <dbReference type="PROSITE-ProRule" id="PRU01248"/>
    </source>
</evidence>
<dbReference type="Pfam" id="PF00589">
    <property type="entry name" value="Phage_integrase"/>
    <property type="match status" value="1"/>
</dbReference>
<evidence type="ECO:0000256" key="2">
    <source>
        <dbReference type="ARBA" id="ARBA00022490"/>
    </source>
</evidence>
<dbReference type="GO" id="GO:0003677">
    <property type="term" value="F:DNA binding"/>
    <property type="evidence" value="ECO:0007669"/>
    <property type="project" value="UniProtKB-UniRule"/>
</dbReference>
<keyword evidence="4" id="KW-0159">Chromosome partition</keyword>
<dbReference type="PANTHER" id="PTHR30349:SF77">
    <property type="entry name" value="TYROSINE RECOMBINASE XERC"/>
    <property type="match status" value="1"/>
</dbReference>
<dbReference type="InterPro" id="IPR013762">
    <property type="entry name" value="Integrase-like_cat_sf"/>
</dbReference>
<evidence type="ECO:0000256" key="6">
    <source>
        <dbReference type="ARBA" id="ARBA00023125"/>
    </source>
</evidence>
<dbReference type="PROSITE" id="PS51898">
    <property type="entry name" value="TYR_RECOMBINASE"/>
    <property type="match status" value="1"/>
</dbReference>
<dbReference type="Gene3D" id="1.10.150.130">
    <property type="match status" value="1"/>
</dbReference>
<dbReference type="RefSeq" id="WP_085493483.1">
    <property type="nucleotide sequence ID" value="NZ_FXAZ01000001.1"/>
</dbReference>
<name>A0A1X7J8F1_9BACL</name>
<keyword evidence="2" id="KW-0963">Cytoplasm</keyword>
<dbReference type="InterPro" id="IPR011010">
    <property type="entry name" value="DNA_brk_join_enz"/>
</dbReference>
<dbReference type="InterPro" id="IPR004107">
    <property type="entry name" value="Integrase_SAM-like_N"/>
</dbReference>
<comment type="subcellular location">
    <subcellularLocation>
        <location evidence="1">Cytoplasm</location>
    </subcellularLocation>
</comment>
<keyword evidence="8" id="KW-0131">Cell cycle</keyword>
<organism evidence="12 13">
    <name type="scientific">Paenibacillus aquistagni</name>
    <dbReference type="NCBI Taxonomy" id="1852522"/>
    <lineage>
        <taxon>Bacteria</taxon>
        <taxon>Bacillati</taxon>
        <taxon>Bacillota</taxon>
        <taxon>Bacilli</taxon>
        <taxon>Bacillales</taxon>
        <taxon>Paenibacillaceae</taxon>
        <taxon>Paenibacillus</taxon>
    </lineage>
</organism>
<evidence type="ECO:0000256" key="5">
    <source>
        <dbReference type="ARBA" id="ARBA00022908"/>
    </source>
</evidence>
<dbReference type="InterPro" id="IPR044068">
    <property type="entry name" value="CB"/>
</dbReference>
<keyword evidence="5" id="KW-0229">DNA integration</keyword>
<dbReference type="PROSITE" id="PS51900">
    <property type="entry name" value="CB"/>
    <property type="match status" value="1"/>
</dbReference>
<evidence type="ECO:0000259" key="11">
    <source>
        <dbReference type="PROSITE" id="PS51900"/>
    </source>
</evidence>
<dbReference type="STRING" id="1852522.SAMN06295960_1331"/>
<dbReference type="GO" id="GO:0007059">
    <property type="term" value="P:chromosome segregation"/>
    <property type="evidence" value="ECO:0007669"/>
    <property type="project" value="UniProtKB-KW"/>
</dbReference>
<keyword evidence="13" id="KW-1185">Reference proteome</keyword>
<dbReference type="GO" id="GO:0051301">
    <property type="term" value="P:cell division"/>
    <property type="evidence" value="ECO:0007669"/>
    <property type="project" value="UniProtKB-KW"/>
</dbReference>
<dbReference type="GO" id="GO:0005737">
    <property type="term" value="C:cytoplasm"/>
    <property type="evidence" value="ECO:0007669"/>
    <property type="project" value="UniProtKB-SubCell"/>
</dbReference>
<evidence type="ECO:0000256" key="8">
    <source>
        <dbReference type="ARBA" id="ARBA00023306"/>
    </source>
</evidence>
<accession>A0A1X7J8F1</accession>
<dbReference type="EMBL" id="FXAZ01000001">
    <property type="protein sequence ID" value="SMG23672.1"/>
    <property type="molecule type" value="Genomic_DNA"/>
</dbReference>
<evidence type="ECO:0000256" key="1">
    <source>
        <dbReference type="ARBA" id="ARBA00004496"/>
    </source>
</evidence>
<dbReference type="AlphaFoldDB" id="A0A1X7J8F1"/>
<dbReference type="OrthoDB" id="9801717at2"/>
<feature type="domain" description="Tyr recombinase" evidence="10">
    <location>
        <begin position="117"/>
        <end position="303"/>
    </location>
</feature>
<sequence>MSISSSVRNELEERYEEPLMAFRMWMANAGYTAYTVRNYISDVHQFLLFLDGMQVSQVKNLQVFAFLSKVKQSGVSDTTRNRKHCAIISFYRALNELQFTEVNPALQVKKSKTASARAPLYLEPEQIRELCIHIEGKYQERNKAIIMLMAYAGLRVGEVHRLDIGNYHPERRTLEVFGKGRKWRTVPLPEPVAWQLERALEERIVPWRAGEEAMFISQKGRRLSIRHIQLMTSELFEQLQQLNEGSRHKRSYSCHKLRHSFATMLIQSGTDIRTVQEMLGHASIQTTTIYTHVNDKQKEEAASRLASFMDL</sequence>
<evidence type="ECO:0000256" key="3">
    <source>
        <dbReference type="ARBA" id="ARBA00022618"/>
    </source>
</evidence>
<protein>
    <submittedName>
        <fullName evidence="12">Integrase/recombinase XerD</fullName>
    </submittedName>
</protein>
<dbReference type="Gene3D" id="1.10.443.10">
    <property type="entry name" value="Intergrase catalytic core"/>
    <property type="match status" value="1"/>
</dbReference>
<keyword evidence="7" id="KW-0233">DNA recombination</keyword>
<dbReference type="InterPro" id="IPR002104">
    <property type="entry name" value="Integrase_catalytic"/>
</dbReference>
<evidence type="ECO:0000256" key="4">
    <source>
        <dbReference type="ARBA" id="ARBA00022829"/>
    </source>
</evidence>
<evidence type="ECO:0000313" key="12">
    <source>
        <dbReference type="EMBL" id="SMG23672.1"/>
    </source>
</evidence>
<dbReference type="GO" id="GO:0015074">
    <property type="term" value="P:DNA integration"/>
    <property type="evidence" value="ECO:0007669"/>
    <property type="project" value="UniProtKB-KW"/>
</dbReference>
<gene>
    <name evidence="12" type="ORF">SAMN06295960_1331</name>
</gene>
<reference evidence="12 13" key="1">
    <citation type="submission" date="2017-04" db="EMBL/GenBank/DDBJ databases">
        <authorList>
            <person name="Afonso C.L."/>
            <person name="Miller P.J."/>
            <person name="Scott M.A."/>
            <person name="Spackman E."/>
            <person name="Goraichik I."/>
            <person name="Dimitrov K.M."/>
            <person name="Suarez D.L."/>
            <person name="Swayne D.E."/>
        </authorList>
    </citation>
    <scope>NUCLEOTIDE SEQUENCE [LARGE SCALE GENOMIC DNA]</scope>
    <source>
        <strain evidence="12 13">11</strain>
    </source>
</reference>
<keyword evidence="6 9" id="KW-0238">DNA-binding</keyword>
<dbReference type="Pfam" id="PF02899">
    <property type="entry name" value="Phage_int_SAM_1"/>
    <property type="match status" value="1"/>
</dbReference>
<dbReference type="SUPFAM" id="SSF56349">
    <property type="entry name" value="DNA breaking-rejoining enzymes"/>
    <property type="match status" value="1"/>
</dbReference>
<dbReference type="PANTHER" id="PTHR30349">
    <property type="entry name" value="PHAGE INTEGRASE-RELATED"/>
    <property type="match status" value="1"/>
</dbReference>
<dbReference type="Proteomes" id="UP000193834">
    <property type="component" value="Unassembled WGS sequence"/>
</dbReference>
<evidence type="ECO:0000259" key="10">
    <source>
        <dbReference type="PROSITE" id="PS51898"/>
    </source>
</evidence>
<dbReference type="InterPro" id="IPR010998">
    <property type="entry name" value="Integrase_recombinase_N"/>
</dbReference>
<feature type="domain" description="Core-binding (CB)" evidence="11">
    <location>
        <begin position="6"/>
        <end position="95"/>
    </location>
</feature>
<evidence type="ECO:0000256" key="7">
    <source>
        <dbReference type="ARBA" id="ARBA00023172"/>
    </source>
</evidence>
<evidence type="ECO:0000313" key="13">
    <source>
        <dbReference type="Proteomes" id="UP000193834"/>
    </source>
</evidence>
<keyword evidence="3" id="KW-0132">Cell division</keyword>
<proteinExistence type="predicted"/>
<dbReference type="InterPro" id="IPR050090">
    <property type="entry name" value="Tyrosine_recombinase_XerCD"/>
</dbReference>
<dbReference type="GO" id="GO:0006310">
    <property type="term" value="P:DNA recombination"/>
    <property type="evidence" value="ECO:0007669"/>
    <property type="project" value="UniProtKB-KW"/>
</dbReference>